<reference evidence="1 2" key="1">
    <citation type="submission" date="2020-01" db="EMBL/GenBank/DDBJ databases">
        <authorList>
            <person name="Gulvik C.A."/>
            <person name="Batra D.G."/>
        </authorList>
    </citation>
    <scope>NUCLEOTIDE SEQUENCE [LARGE SCALE GENOMIC DNA]</scope>
    <source>
        <strain evidence="1 2">W9323</strain>
    </source>
</reference>
<dbReference type="Proteomes" id="UP000503088">
    <property type="component" value="Chromosome"/>
</dbReference>
<dbReference type="AlphaFoldDB" id="A0A7D3XJW1"/>
<evidence type="ECO:0000313" key="1">
    <source>
        <dbReference type="EMBL" id="QKG85444.1"/>
    </source>
</evidence>
<dbReference type="RefSeq" id="WP_173224099.1">
    <property type="nucleotide sequence ID" value="NZ_CP048104.1"/>
</dbReference>
<protein>
    <recommendedName>
        <fullName evidence="3">VCBS repeat-containing protein</fullName>
    </recommendedName>
</protein>
<evidence type="ECO:0000313" key="2">
    <source>
        <dbReference type="Proteomes" id="UP000503088"/>
    </source>
</evidence>
<accession>A0A7D3XJW1</accession>
<dbReference type="SUPFAM" id="SSF69318">
    <property type="entry name" value="Integrin alpha N-terminal domain"/>
    <property type="match status" value="1"/>
</dbReference>
<sequence length="455" mass="51962">MHYRHRRTAVTWMAGFVLFLSGCGNLSDPVSLLDKPAIPPESRELYQAVSQFTPPDAKWIVPSAPKSGGAIQQVDIDGDGQKEIIAFFKEKPGDYEIIALILKRKAQDWALWETIQGIGDSLEYAGFHDLSGNGKPELVFGFGSESSSQREIIIYSLDRGRMKRILKEPYTELAVDYLIRDTKQELVLFKHDRDHMKAEAQWFTFKNGQLRQVDSLKLNGSINRYSQVLTGETGKSKRGIFLDMDIGVHSAQTDLILLEERRLKSVWGDIPGKPPTFKPYSVPSEDVNGDGVIEIPTQLQPKGTEKLPMPEVPWITIWNQWDGKNGLKSITREYRDHESGFSFQFPASWSKDITIGTEVKNGRQETTFYFLSKKQRSSLITVRHYRKTDGATVISQLQDEGADYVLLEEEGDQVWVGVLPRKMPSLSSKMMKQYNKMKLNHKEIRQLFQTFHQDR</sequence>
<proteinExistence type="predicted"/>
<organism evidence="1 2">
    <name type="scientific">Kroppenstedtia pulmonis</name>
    <dbReference type="NCBI Taxonomy" id="1380685"/>
    <lineage>
        <taxon>Bacteria</taxon>
        <taxon>Bacillati</taxon>
        <taxon>Bacillota</taxon>
        <taxon>Bacilli</taxon>
        <taxon>Bacillales</taxon>
        <taxon>Thermoactinomycetaceae</taxon>
        <taxon>Kroppenstedtia</taxon>
    </lineage>
</organism>
<dbReference type="PROSITE" id="PS51257">
    <property type="entry name" value="PROKAR_LIPOPROTEIN"/>
    <property type="match status" value="1"/>
</dbReference>
<evidence type="ECO:0008006" key="3">
    <source>
        <dbReference type="Google" id="ProtNLM"/>
    </source>
</evidence>
<keyword evidence="2" id="KW-1185">Reference proteome</keyword>
<dbReference type="KEGG" id="kpul:GXN76_13940"/>
<name>A0A7D3XJW1_9BACL</name>
<dbReference type="InterPro" id="IPR028994">
    <property type="entry name" value="Integrin_alpha_N"/>
</dbReference>
<dbReference type="EMBL" id="CP048104">
    <property type="protein sequence ID" value="QKG85444.1"/>
    <property type="molecule type" value="Genomic_DNA"/>
</dbReference>
<gene>
    <name evidence="1" type="ORF">GXN76_13940</name>
</gene>